<dbReference type="STRING" id="1385510.GCA_000425205_00784"/>
<evidence type="ECO:0000313" key="2">
    <source>
        <dbReference type="EMBL" id="KGX92196.1"/>
    </source>
</evidence>
<dbReference type="SUPFAM" id="SSF47413">
    <property type="entry name" value="lambda repressor-like DNA-binding domains"/>
    <property type="match status" value="1"/>
</dbReference>
<name>A0A0A5GG20_9BACI</name>
<accession>A0A0A5GG20</accession>
<dbReference type="Pfam" id="PF01381">
    <property type="entry name" value="HTH_3"/>
    <property type="match status" value="1"/>
</dbReference>
<dbReference type="PROSITE" id="PS50943">
    <property type="entry name" value="HTH_CROC1"/>
    <property type="match status" value="1"/>
</dbReference>
<evidence type="ECO:0000259" key="1">
    <source>
        <dbReference type="PROSITE" id="PS50943"/>
    </source>
</evidence>
<feature type="domain" description="HTH cro/C1-type" evidence="1">
    <location>
        <begin position="14"/>
        <end position="46"/>
    </location>
</feature>
<dbReference type="GO" id="GO:0003677">
    <property type="term" value="F:DNA binding"/>
    <property type="evidence" value="ECO:0007669"/>
    <property type="project" value="InterPro"/>
</dbReference>
<comment type="caution">
    <text evidence="2">The sequence shown here is derived from an EMBL/GenBank/DDBJ whole genome shotgun (WGS) entry which is preliminary data.</text>
</comment>
<proteinExistence type="predicted"/>
<dbReference type="InterPro" id="IPR010982">
    <property type="entry name" value="Lambda_DNA-bd_dom_sf"/>
</dbReference>
<dbReference type="InterPro" id="IPR001387">
    <property type="entry name" value="Cro/C1-type_HTH"/>
</dbReference>
<dbReference type="AlphaFoldDB" id="A0A0A5GG20"/>
<dbReference type="RefSeq" id="WP_026799552.1">
    <property type="nucleotide sequence ID" value="NZ_AULI01000002.1"/>
</dbReference>
<dbReference type="EMBL" id="AVPE01000007">
    <property type="protein sequence ID" value="KGX92196.1"/>
    <property type="molecule type" value="Genomic_DNA"/>
</dbReference>
<dbReference type="SMART" id="SM00530">
    <property type="entry name" value="HTH_XRE"/>
    <property type="match status" value="1"/>
</dbReference>
<dbReference type="eggNOG" id="COG1476">
    <property type="taxonomic scope" value="Bacteria"/>
</dbReference>
<organism evidence="2 3">
    <name type="scientific">Pontibacillus halophilus JSM 076056 = DSM 19796</name>
    <dbReference type="NCBI Taxonomy" id="1385510"/>
    <lineage>
        <taxon>Bacteria</taxon>
        <taxon>Bacillati</taxon>
        <taxon>Bacillota</taxon>
        <taxon>Bacilli</taxon>
        <taxon>Bacillales</taxon>
        <taxon>Bacillaceae</taxon>
        <taxon>Pontibacillus</taxon>
    </lineage>
</organism>
<dbReference type="Gene3D" id="1.10.260.40">
    <property type="entry name" value="lambda repressor-like DNA-binding domains"/>
    <property type="match status" value="1"/>
</dbReference>
<evidence type="ECO:0000313" key="3">
    <source>
        <dbReference type="Proteomes" id="UP000030528"/>
    </source>
</evidence>
<dbReference type="CDD" id="cd00093">
    <property type="entry name" value="HTH_XRE"/>
    <property type="match status" value="1"/>
</dbReference>
<gene>
    <name evidence="2" type="ORF">N781_18035</name>
</gene>
<sequence length="150" mass="17742">MNQHTLIQQISPRMKLIRIERGYTQERMADVLGISKKTLVQIEKGRVQAGWTTIVAVTALFRDSEIIQHELGDSPIEVVELIAHEYVNRPKSRTLAGKVWWEVVHERGEFRLQQHTVTKHYRILDCEHYRWFSTTDYEQAIRKLMELSEQ</sequence>
<keyword evidence="3" id="KW-1185">Reference proteome</keyword>
<dbReference type="Proteomes" id="UP000030528">
    <property type="component" value="Unassembled WGS sequence"/>
</dbReference>
<reference evidence="2 3" key="1">
    <citation type="submission" date="2013-08" db="EMBL/GenBank/DDBJ databases">
        <authorList>
            <person name="Huang J."/>
            <person name="Wang G."/>
        </authorList>
    </citation>
    <scope>NUCLEOTIDE SEQUENCE [LARGE SCALE GENOMIC DNA]</scope>
    <source>
        <strain evidence="2 3">JSM 076056</strain>
    </source>
</reference>
<protein>
    <submittedName>
        <fullName evidence="2">XRE family transcriptional regulator</fullName>
    </submittedName>
</protein>